<dbReference type="PANTHER" id="PTHR40061">
    <property type="entry name" value="SPORULATION PROTEIN YLMC-RELATED"/>
    <property type="match status" value="1"/>
</dbReference>
<dbReference type="NCBIfam" id="TIGR02888">
    <property type="entry name" value="spore_YlmC_YmxH"/>
    <property type="match status" value="1"/>
</dbReference>
<dbReference type="InterPro" id="IPR027275">
    <property type="entry name" value="PRC-brl_dom"/>
</dbReference>
<dbReference type="InterPro" id="IPR011033">
    <property type="entry name" value="PRC_barrel-like_sf"/>
</dbReference>
<evidence type="ECO:0000313" key="2">
    <source>
        <dbReference type="EMBL" id="SDX01971.1"/>
    </source>
</evidence>
<gene>
    <name evidence="2" type="ORF">SAMN05660923_01567</name>
</gene>
<dbReference type="SUPFAM" id="SSF50346">
    <property type="entry name" value="PRC-barrel domain"/>
    <property type="match status" value="1"/>
</dbReference>
<reference evidence="2 3" key="1">
    <citation type="submission" date="2016-10" db="EMBL/GenBank/DDBJ databases">
        <authorList>
            <person name="de Groot N.N."/>
        </authorList>
    </citation>
    <scope>NUCLEOTIDE SEQUENCE [LARGE SCALE GENOMIC DNA]</scope>
    <source>
        <strain evidence="2 3">DSM 23310</strain>
    </source>
</reference>
<feature type="domain" description="PRC-barrel" evidence="1">
    <location>
        <begin position="5"/>
        <end position="78"/>
    </location>
</feature>
<dbReference type="AlphaFoldDB" id="A0A1H2YA90"/>
<keyword evidence="3" id="KW-1185">Reference proteome</keyword>
<name>A0A1H2YA90_9FIRM</name>
<sequence length="79" mass="8860">MTIMLSQLGGKEIINLNNGQRLGIIADTDIIVDKKTGKILTLVVPERKFHIKLLGDNSVIEIPWHTIRKIGNDMIIVEI</sequence>
<evidence type="ECO:0000313" key="3">
    <source>
        <dbReference type="Proteomes" id="UP000198828"/>
    </source>
</evidence>
<proteinExistence type="predicted"/>
<protein>
    <submittedName>
        <fullName evidence="2">Sporulation protein, YlmC/YmxH family</fullName>
    </submittedName>
</protein>
<dbReference type="Pfam" id="PF05239">
    <property type="entry name" value="PRC"/>
    <property type="match status" value="1"/>
</dbReference>
<dbReference type="InterPro" id="IPR014238">
    <property type="entry name" value="Spore_YlmC/YmxH"/>
</dbReference>
<organism evidence="2 3">
    <name type="scientific">Tepidimicrobium xylanilyticum</name>
    <dbReference type="NCBI Taxonomy" id="1123352"/>
    <lineage>
        <taxon>Bacteria</taxon>
        <taxon>Bacillati</taxon>
        <taxon>Bacillota</taxon>
        <taxon>Tissierellia</taxon>
        <taxon>Tissierellales</taxon>
        <taxon>Tepidimicrobiaceae</taxon>
        <taxon>Tepidimicrobium</taxon>
    </lineage>
</organism>
<accession>A0A1H2YA90</accession>
<dbReference type="Proteomes" id="UP000198828">
    <property type="component" value="Unassembled WGS sequence"/>
</dbReference>
<dbReference type="Gene3D" id="2.30.30.240">
    <property type="entry name" value="PRC-barrel domain"/>
    <property type="match status" value="1"/>
</dbReference>
<evidence type="ECO:0000259" key="1">
    <source>
        <dbReference type="Pfam" id="PF05239"/>
    </source>
</evidence>
<dbReference type="EMBL" id="FNNG01000006">
    <property type="protein sequence ID" value="SDX01971.1"/>
    <property type="molecule type" value="Genomic_DNA"/>
</dbReference>
<dbReference type="PANTHER" id="PTHR40061:SF1">
    <property type="entry name" value="SPORULATION PROTEIN YLMC-RELATED"/>
    <property type="match status" value="1"/>
</dbReference>
<dbReference type="OrthoDB" id="6024937at2"/>